<gene>
    <name evidence="1" type="ORF">PACLA_8A044909</name>
</gene>
<dbReference type="PANTHER" id="PTHR33198:SF20">
    <property type="entry name" value="RETROTRANSPOSON GAG DOMAIN-CONTAINING PROTEIN"/>
    <property type="match status" value="1"/>
</dbReference>
<dbReference type="Proteomes" id="UP001152795">
    <property type="component" value="Unassembled WGS sequence"/>
</dbReference>
<proteinExistence type="predicted"/>
<evidence type="ECO:0000313" key="1">
    <source>
        <dbReference type="EMBL" id="CAB3988468.1"/>
    </source>
</evidence>
<dbReference type="AlphaFoldDB" id="A0A6S7G932"/>
<accession>A0A6S7G932</accession>
<dbReference type="PANTHER" id="PTHR33198">
    <property type="entry name" value="ANK_REP_REGION DOMAIN-CONTAINING PROTEIN-RELATED"/>
    <property type="match status" value="1"/>
</dbReference>
<name>A0A6S7G932_PARCT</name>
<sequence>METFKPPSALNLMGNLRENWRRWIQRFELFLTASGKVKETEKVQCAILLHLIGDEALKIYNTFTFGEGRDKFSVLKKKFEDYVNPRKNTVFERYKFWECKQQEGETIDQFITELKTQAKSCEFGDQTDSMIRDRIVFGVSDIRLKERLLCESSELTLEKAA</sequence>
<dbReference type="OrthoDB" id="5978511at2759"/>
<feature type="non-terminal residue" evidence="1">
    <location>
        <position position="161"/>
    </location>
</feature>
<keyword evidence="2" id="KW-1185">Reference proteome</keyword>
<evidence type="ECO:0000313" key="2">
    <source>
        <dbReference type="Proteomes" id="UP001152795"/>
    </source>
</evidence>
<comment type="caution">
    <text evidence="1">The sequence shown here is derived from an EMBL/GenBank/DDBJ whole genome shotgun (WGS) entry which is preliminary data.</text>
</comment>
<organism evidence="1 2">
    <name type="scientific">Paramuricea clavata</name>
    <name type="common">Red gorgonian</name>
    <name type="synonym">Violescent sea-whip</name>
    <dbReference type="NCBI Taxonomy" id="317549"/>
    <lineage>
        <taxon>Eukaryota</taxon>
        <taxon>Metazoa</taxon>
        <taxon>Cnidaria</taxon>
        <taxon>Anthozoa</taxon>
        <taxon>Octocorallia</taxon>
        <taxon>Malacalcyonacea</taxon>
        <taxon>Plexauridae</taxon>
        <taxon>Paramuricea</taxon>
    </lineage>
</organism>
<protein>
    <submittedName>
        <fullName evidence="1">Uncharacterized protein</fullName>
    </submittedName>
</protein>
<reference evidence="1" key="1">
    <citation type="submission" date="2020-04" db="EMBL/GenBank/DDBJ databases">
        <authorList>
            <person name="Alioto T."/>
            <person name="Alioto T."/>
            <person name="Gomez Garrido J."/>
        </authorList>
    </citation>
    <scope>NUCLEOTIDE SEQUENCE</scope>
    <source>
        <strain evidence="1">A484AB</strain>
    </source>
</reference>
<dbReference type="EMBL" id="CACRXK020001328">
    <property type="protein sequence ID" value="CAB3988468.1"/>
    <property type="molecule type" value="Genomic_DNA"/>
</dbReference>